<dbReference type="Proteomes" id="UP000287233">
    <property type="component" value="Chromosome"/>
</dbReference>
<dbReference type="InterPro" id="IPR036196">
    <property type="entry name" value="Ptyr_pPase_sf"/>
</dbReference>
<reference evidence="4" key="1">
    <citation type="submission" date="2018-12" db="EMBL/GenBank/DDBJ databases">
        <title>Complete genome sequence of an uncultured bacterium of the candidate phylum Bipolaricaulota.</title>
        <authorList>
            <person name="Kadnikov V.V."/>
            <person name="Mardanov A.V."/>
            <person name="Beletsky A.V."/>
            <person name="Frank Y.A."/>
            <person name="Karnachuk O.V."/>
            <person name="Ravin N.V."/>
        </authorList>
    </citation>
    <scope>NUCLEOTIDE SEQUENCE [LARGE SCALE GENOMIC DNA]</scope>
</reference>
<dbReference type="SUPFAM" id="SSF52788">
    <property type="entry name" value="Phosphotyrosine protein phosphatases I"/>
    <property type="match status" value="1"/>
</dbReference>
<dbReference type="AlphaFoldDB" id="A0A410FTS7"/>
<dbReference type="PANTHER" id="PTHR43428">
    <property type="entry name" value="ARSENATE REDUCTASE"/>
    <property type="match status" value="1"/>
</dbReference>
<dbReference type="Gene3D" id="3.40.50.2300">
    <property type="match status" value="1"/>
</dbReference>
<dbReference type="SMART" id="SM00226">
    <property type="entry name" value="LMWPc"/>
    <property type="match status" value="1"/>
</dbReference>
<dbReference type="EMBL" id="CP034928">
    <property type="protein sequence ID" value="QAA76499.1"/>
    <property type="molecule type" value="Genomic_DNA"/>
</dbReference>
<name>A0A410FTS7_BIPS1</name>
<dbReference type="PANTHER" id="PTHR43428:SF1">
    <property type="entry name" value="ARSENATE REDUCTASE"/>
    <property type="match status" value="1"/>
</dbReference>
<sequence>MAKERVLFLCAHNSARSQMAEGILRHLAGDRYEAASAGSAPTAVHPLAIEVLAERGVDISGQRSKDVREFLGHAFDEVIVFCGDDAPGSCPFFPGGRQEHVPFPDPASAEGGEDEMRGAFRQVRDALWNWVTGRFVEGGERHEG</sequence>
<evidence type="ECO:0000313" key="3">
    <source>
        <dbReference type="EMBL" id="QAA76499.1"/>
    </source>
</evidence>
<evidence type="ECO:0000313" key="4">
    <source>
        <dbReference type="Proteomes" id="UP000287233"/>
    </source>
</evidence>
<dbReference type="KEGG" id="bih:BIP78_0733"/>
<keyword evidence="1" id="KW-0059">Arsenical resistance</keyword>
<evidence type="ECO:0000259" key="2">
    <source>
        <dbReference type="SMART" id="SM00226"/>
    </source>
</evidence>
<dbReference type="GO" id="GO:0046685">
    <property type="term" value="P:response to arsenic-containing substance"/>
    <property type="evidence" value="ECO:0007669"/>
    <property type="project" value="UniProtKB-KW"/>
</dbReference>
<proteinExistence type="predicted"/>
<evidence type="ECO:0000256" key="1">
    <source>
        <dbReference type="ARBA" id="ARBA00022849"/>
    </source>
</evidence>
<gene>
    <name evidence="3" type="ORF">BIP78_0733</name>
</gene>
<organism evidence="3 4">
    <name type="scientific">Bipolaricaulis sibiricus</name>
    <dbReference type="NCBI Taxonomy" id="2501609"/>
    <lineage>
        <taxon>Bacteria</taxon>
        <taxon>Candidatus Bipolaricaulota</taxon>
        <taxon>Candidatus Bipolaricaulia</taxon>
        <taxon>Candidatus Bipolaricaulales</taxon>
        <taxon>Candidatus Bipolaricaulaceae</taxon>
        <taxon>Candidatus Bipolaricaulis</taxon>
    </lineage>
</organism>
<dbReference type="CDD" id="cd16345">
    <property type="entry name" value="LMWP_ArsC"/>
    <property type="match status" value="1"/>
</dbReference>
<feature type="domain" description="Phosphotyrosine protein phosphatase I" evidence="2">
    <location>
        <begin position="4"/>
        <end position="137"/>
    </location>
</feature>
<dbReference type="Pfam" id="PF01451">
    <property type="entry name" value="LMWPc"/>
    <property type="match status" value="1"/>
</dbReference>
<dbReference type="InterPro" id="IPR023485">
    <property type="entry name" value="Ptyr_pPase"/>
</dbReference>
<accession>A0A410FTS7</accession>
<protein>
    <submittedName>
        <fullName evidence="3">Arsenate reductase</fullName>
    </submittedName>
</protein>